<dbReference type="SUPFAM" id="SSF47781">
    <property type="entry name" value="RuvA domain 2-like"/>
    <property type="match status" value="1"/>
</dbReference>
<dbReference type="EMBL" id="CP019646">
    <property type="protein sequence ID" value="AQQ70348.1"/>
    <property type="molecule type" value="Genomic_DNA"/>
</dbReference>
<dbReference type="OrthoDB" id="9785707at2"/>
<dbReference type="SMART" id="SM00278">
    <property type="entry name" value="HhH1"/>
    <property type="match status" value="2"/>
</dbReference>
<dbReference type="InterPro" id="IPR003488">
    <property type="entry name" value="DprA"/>
</dbReference>
<evidence type="ECO:0000313" key="4">
    <source>
        <dbReference type="Proteomes" id="UP000188181"/>
    </source>
</evidence>
<reference evidence="4" key="1">
    <citation type="submission" date="2017-02" db="EMBL/GenBank/DDBJ databases">
        <title>Comparative genomics and description of representatives of a novel lineage of planctomycetes thriving in anoxic sediments.</title>
        <authorList>
            <person name="Spring S."/>
            <person name="Bunk B."/>
            <person name="Sproer C."/>
        </authorList>
    </citation>
    <scope>NUCLEOTIDE SEQUENCE [LARGE SCALE GENOMIC DNA]</scope>
    <source>
        <strain evidence="4">SM-Chi-D1</strain>
    </source>
</reference>
<dbReference type="PANTHER" id="PTHR43022:SF1">
    <property type="entry name" value="PROTEIN SMF"/>
    <property type="match status" value="1"/>
</dbReference>
<dbReference type="GO" id="GO:0009294">
    <property type="term" value="P:DNA-mediated transformation"/>
    <property type="evidence" value="ECO:0007669"/>
    <property type="project" value="InterPro"/>
</dbReference>
<dbReference type="InterPro" id="IPR041614">
    <property type="entry name" value="DprA_WH"/>
</dbReference>
<dbReference type="GO" id="GO:0006281">
    <property type="term" value="P:DNA repair"/>
    <property type="evidence" value="ECO:0007669"/>
    <property type="project" value="InterPro"/>
</dbReference>
<accession>A0A1Q2MCS9</accession>
<dbReference type="GO" id="GO:0003677">
    <property type="term" value="F:DNA binding"/>
    <property type="evidence" value="ECO:0007669"/>
    <property type="project" value="InterPro"/>
</dbReference>
<dbReference type="AlphaFoldDB" id="A0A1Q2MCS9"/>
<proteinExistence type="inferred from homology"/>
<dbReference type="Gene3D" id="1.10.10.10">
    <property type="entry name" value="Winged helix-like DNA-binding domain superfamily/Winged helix DNA-binding domain"/>
    <property type="match status" value="1"/>
</dbReference>
<dbReference type="NCBIfam" id="TIGR00732">
    <property type="entry name" value="dprA"/>
    <property type="match status" value="1"/>
</dbReference>
<feature type="domain" description="Helix-hairpin-helix DNA-binding motif class 1" evidence="2">
    <location>
        <begin position="47"/>
        <end position="66"/>
    </location>
</feature>
<dbReference type="STRING" id="1851148.SMSP2_00693"/>
<dbReference type="Pfam" id="PF02481">
    <property type="entry name" value="DNA_processg_A"/>
    <property type="match status" value="1"/>
</dbReference>
<dbReference type="InterPro" id="IPR003583">
    <property type="entry name" value="Hlx-hairpin-Hlx_DNA-bd_motif"/>
</dbReference>
<dbReference type="InterPro" id="IPR010994">
    <property type="entry name" value="RuvA_2-like"/>
</dbReference>
<dbReference type="KEGG" id="pbas:SMSP2_00693"/>
<dbReference type="Pfam" id="PF14520">
    <property type="entry name" value="HHH_5"/>
    <property type="match status" value="1"/>
</dbReference>
<name>A0A1Q2MCS9_9BACT</name>
<evidence type="ECO:0000256" key="1">
    <source>
        <dbReference type="ARBA" id="ARBA00006525"/>
    </source>
</evidence>
<dbReference type="InterPro" id="IPR057666">
    <property type="entry name" value="DrpA_SLOG"/>
</dbReference>
<dbReference type="InterPro" id="IPR036388">
    <property type="entry name" value="WH-like_DNA-bd_sf"/>
</dbReference>
<keyword evidence="4" id="KW-1185">Reference proteome</keyword>
<dbReference type="SUPFAM" id="SSF102405">
    <property type="entry name" value="MCP/YpsA-like"/>
    <property type="match status" value="1"/>
</dbReference>
<evidence type="ECO:0000313" key="3">
    <source>
        <dbReference type="EMBL" id="AQQ70348.1"/>
    </source>
</evidence>
<dbReference type="Pfam" id="PF17782">
    <property type="entry name" value="WHD_DprA"/>
    <property type="match status" value="1"/>
</dbReference>
<evidence type="ECO:0000259" key="2">
    <source>
        <dbReference type="SMART" id="SM00278"/>
    </source>
</evidence>
<feature type="domain" description="Helix-hairpin-helix DNA-binding motif class 1" evidence="2">
    <location>
        <begin position="15"/>
        <end position="34"/>
    </location>
</feature>
<dbReference type="Gene3D" id="3.40.50.450">
    <property type="match status" value="1"/>
</dbReference>
<organism evidence="3 4">
    <name type="scientific">Limihaloglobus sulfuriphilus</name>
    <dbReference type="NCBI Taxonomy" id="1851148"/>
    <lineage>
        <taxon>Bacteria</taxon>
        <taxon>Pseudomonadati</taxon>
        <taxon>Planctomycetota</taxon>
        <taxon>Phycisphaerae</taxon>
        <taxon>Sedimentisphaerales</taxon>
        <taxon>Sedimentisphaeraceae</taxon>
        <taxon>Limihaloglobus</taxon>
    </lineage>
</organism>
<dbReference type="PANTHER" id="PTHR43022">
    <property type="entry name" value="PROTEIN SMF"/>
    <property type="match status" value="1"/>
</dbReference>
<dbReference type="RefSeq" id="WP_146682620.1">
    <property type="nucleotide sequence ID" value="NZ_CP019646.1"/>
</dbReference>
<comment type="similarity">
    <text evidence="1">Belongs to the DprA/Smf family.</text>
</comment>
<protein>
    <submittedName>
        <fullName evidence="3">Excinuclease ABC subunit C</fullName>
    </submittedName>
</protein>
<sequence length="383" mass="41914">MPELHHNSPDIEKWLTLARAKEVGPKTFLRLLEHFGSVGKATRATVLDLRRIKGIGDQTARKIVSSIGEFDVSKELHLAKKLGVHLIHYEDPRYPPGLKQIDSPPPILYVKGSIIETDKLAIAIVGSRAHDYYGQEQASRFAYTLASSGFTVISGMAAGIDSWAHKGAVNARGRTIAIQGCGLAHIFPQENTNLFNNIPKHGACISELPLETEPRGENYPARNRIIAGLAIATLVIQASGRSGALITAKYAMETGREVMAVPGNIDNPLNQGCHQLIKQGAKLIENIDDIMEAIDYFGATVKDYVAQTTSKAEKDLFSSQPDISELNLSDAERKLYEIIKNKPDHIDHLIRSSGLGTGQVNAALITLRLKGLIRQHPGNHYSR</sequence>
<gene>
    <name evidence="3" type="ORF">SMSP2_00693</name>
</gene>
<dbReference type="Proteomes" id="UP000188181">
    <property type="component" value="Chromosome"/>
</dbReference>